<keyword evidence="2" id="KW-1185">Reference proteome</keyword>
<accession>A0ABY6BN30</accession>
<evidence type="ECO:0000313" key="1">
    <source>
        <dbReference type="EMBL" id="UXI69790.1"/>
    </source>
</evidence>
<organism evidence="1 2">
    <name type="scientific">Tahibacter amnicola</name>
    <dbReference type="NCBI Taxonomy" id="2976241"/>
    <lineage>
        <taxon>Bacteria</taxon>
        <taxon>Pseudomonadati</taxon>
        <taxon>Pseudomonadota</taxon>
        <taxon>Gammaproteobacteria</taxon>
        <taxon>Lysobacterales</taxon>
        <taxon>Rhodanobacteraceae</taxon>
        <taxon>Tahibacter</taxon>
    </lineage>
</organism>
<sequence length="49" mass="5575">MLLARPLSRSNTTCPDGLSTPLLRSLERQRIWFTQTSQSTREEAVVINT</sequence>
<gene>
    <name evidence="1" type="ORF">N4264_09215</name>
</gene>
<dbReference type="Proteomes" id="UP001064632">
    <property type="component" value="Chromosome"/>
</dbReference>
<protein>
    <submittedName>
        <fullName evidence="1">Uncharacterized protein</fullName>
    </submittedName>
</protein>
<proteinExistence type="predicted"/>
<reference evidence="1" key="1">
    <citation type="submission" date="2022-09" db="EMBL/GenBank/DDBJ databases">
        <title>Tahibacter sp. nov., isolated from a fresh water.</title>
        <authorList>
            <person name="Baek J.H."/>
            <person name="Lee J.K."/>
            <person name="Kim J.M."/>
            <person name="Jeon C.O."/>
        </authorList>
    </citation>
    <scope>NUCLEOTIDE SEQUENCE</scope>
    <source>
        <strain evidence="1">W38</strain>
    </source>
</reference>
<dbReference type="RefSeq" id="WP_261696743.1">
    <property type="nucleotide sequence ID" value="NZ_CP104694.1"/>
</dbReference>
<name>A0ABY6BN30_9GAMM</name>
<evidence type="ECO:0000313" key="2">
    <source>
        <dbReference type="Proteomes" id="UP001064632"/>
    </source>
</evidence>
<dbReference type="EMBL" id="CP104694">
    <property type="protein sequence ID" value="UXI69790.1"/>
    <property type="molecule type" value="Genomic_DNA"/>
</dbReference>